<dbReference type="AlphaFoldDB" id="A0A4R0RDQ5"/>
<sequence>MTAPTSKIKFHIVILYYIFAASILSYSVALPIFDSPSLARRYVWDNAFYPSMVFGNGGVSSWMPVTGGSRGIPTVNGTIPQKRWSVSPVDLPWLGTGSGPTYAWSDPGFGWWQDSANTPPPPLVNDGGKKPLPEPHS</sequence>
<accession>A0A4R0RDQ5</accession>
<keyword evidence="2" id="KW-1133">Transmembrane helix</keyword>
<reference evidence="3 4" key="1">
    <citation type="submission" date="2018-11" db="EMBL/GenBank/DDBJ databases">
        <title>Genome assembly of Steccherinum ochraceum LE-BIN_3174, the white-rot fungus of the Steccherinaceae family (The Residual Polyporoid clade, Polyporales, Basidiomycota).</title>
        <authorList>
            <person name="Fedorova T.V."/>
            <person name="Glazunova O.A."/>
            <person name="Landesman E.O."/>
            <person name="Moiseenko K.V."/>
            <person name="Psurtseva N.V."/>
            <person name="Savinova O.S."/>
            <person name="Shakhova N.V."/>
            <person name="Tyazhelova T.V."/>
            <person name="Vasina D.V."/>
        </authorList>
    </citation>
    <scope>NUCLEOTIDE SEQUENCE [LARGE SCALE GENOMIC DNA]</scope>
    <source>
        <strain evidence="3 4">LE-BIN_3174</strain>
    </source>
</reference>
<dbReference type="Proteomes" id="UP000292702">
    <property type="component" value="Unassembled WGS sequence"/>
</dbReference>
<comment type="caution">
    <text evidence="3">The sequence shown here is derived from an EMBL/GenBank/DDBJ whole genome shotgun (WGS) entry which is preliminary data.</text>
</comment>
<organism evidence="3 4">
    <name type="scientific">Steccherinum ochraceum</name>
    <dbReference type="NCBI Taxonomy" id="92696"/>
    <lineage>
        <taxon>Eukaryota</taxon>
        <taxon>Fungi</taxon>
        <taxon>Dikarya</taxon>
        <taxon>Basidiomycota</taxon>
        <taxon>Agaricomycotina</taxon>
        <taxon>Agaricomycetes</taxon>
        <taxon>Polyporales</taxon>
        <taxon>Steccherinaceae</taxon>
        <taxon>Steccherinum</taxon>
    </lineage>
</organism>
<evidence type="ECO:0000313" key="4">
    <source>
        <dbReference type="Proteomes" id="UP000292702"/>
    </source>
</evidence>
<evidence type="ECO:0000256" key="2">
    <source>
        <dbReference type="SAM" id="Phobius"/>
    </source>
</evidence>
<proteinExistence type="predicted"/>
<dbReference type="EMBL" id="RWJN01000211">
    <property type="protein sequence ID" value="TCD64843.1"/>
    <property type="molecule type" value="Genomic_DNA"/>
</dbReference>
<gene>
    <name evidence="3" type="ORF">EIP91_003547</name>
</gene>
<keyword evidence="4" id="KW-1185">Reference proteome</keyword>
<keyword evidence="2" id="KW-0812">Transmembrane</keyword>
<feature type="compositionally biased region" description="Basic and acidic residues" evidence="1">
    <location>
        <begin position="127"/>
        <end position="137"/>
    </location>
</feature>
<keyword evidence="2" id="KW-0472">Membrane</keyword>
<protein>
    <submittedName>
        <fullName evidence="3">Uncharacterized protein</fullName>
    </submittedName>
</protein>
<evidence type="ECO:0000313" key="3">
    <source>
        <dbReference type="EMBL" id="TCD64843.1"/>
    </source>
</evidence>
<evidence type="ECO:0000256" key="1">
    <source>
        <dbReference type="SAM" id="MobiDB-lite"/>
    </source>
</evidence>
<name>A0A4R0RDQ5_9APHY</name>
<feature type="region of interest" description="Disordered" evidence="1">
    <location>
        <begin position="114"/>
        <end position="137"/>
    </location>
</feature>
<feature type="transmembrane region" description="Helical" evidence="2">
    <location>
        <begin position="12"/>
        <end position="33"/>
    </location>
</feature>